<gene>
    <name evidence="6" type="ORF">O6B32_08715</name>
</gene>
<dbReference type="EMBL" id="JAPXGO010000010">
    <property type="protein sequence ID" value="MCZ6160560.1"/>
    <property type="molecule type" value="Genomic_DNA"/>
</dbReference>
<dbReference type="SUPFAM" id="SSF158442">
    <property type="entry name" value="DsbB-like"/>
    <property type="match status" value="1"/>
</dbReference>
<feature type="transmembrane region" description="Helical" evidence="5">
    <location>
        <begin position="46"/>
        <end position="65"/>
    </location>
</feature>
<evidence type="ECO:0000313" key="7">
    <source>
        <dbReference type="Proteomes" id="UP001075225"/>
    </source>
</evidence>
<proteinExistence type="predicted"/>
<comment type="caution">
    <text evidence="6">The sequence shown here is derived from an EMBL/GenBank/DDBJ whole genome shotgun (WGS) entry which is preliminary data.</text>
</comment>
<name>A0A9Q4KM33_9BACT</name>
<evidence type="ECO:0000313" key="6">
    <source>
        <dbReference type="EMBL" id="MCZ6160560.1"/>
    </source>
</evidence>
<evidence type="ECO:0000256" key="1">
    <source>
        <dbReference type="ARBA" id="ARBA00004141"/>
    </source>
</evidence>
<dbReference type="GO" id="GO:0016020">
    <property type="term" value="C:membrane"/>
    <property type="evidence" value="ECO:0007669"/>
    <property type="project" value="UniProtKB-SubCell"/>
</dbReference>
<organism evidence="6 7">
    <name type="scientific">Campylobacter ureolyticus</name>
    <dbReference type="NCBI Taxonomy" id="827"/>
    <lineage>
        <taxon>Bacteria</taxon>
        <taxon>Pseudomonadati</taxon>
        <taxon>Campylobacterota</taxon>
        <taxon>Epsilonproteobacteria</taxon>
        <taxon>Campylobacterales</taxon>
        <taxon>Campylobacteraceae</taxon>
        <taxon>Campylobacter</taxon>
    </lineage>
</organism>
<feature type="transmembrane region" description="Helical" evidence="5">
    <location>
        <begin position="9"/>
        <end position="34"/>
    </location>
</feature>
<accession>A0A9Q4KM33</accession>
<dbReference type="Pfam" id="PF02600">
    <property type="entry name" value="DsbB"/>
    <property type="match status" value="1"/>
</dbReference>
<protein>
    <submittedName>
        <fullName evidence="6">Disulfide bond formation protein B</fullName>
    </submittedName>
</protein>
<comment type="subcellular location">
    <subcellularLocation>
        <location evidence="1">Membrane</location>
        <topology evidence="1">Multi-pass membrane protein</topology>
    </subcellularLocation>
</comment>
<feature type="transmembrane region" description="Helical" evidence="5">
    <location>
        <begin position="154"/>
        <end position="175"/>
    </location>
</feature>
<keyword evidence="2 5" id="KW-0812">Transmembrane</keyword>
<feature type="transmembrane region" description="Helical" evidence="5">
    <location>
        <begin position="111"/>
        <end position="133"/>
    </location>
</feature>
<feature type="transmembrane region" description="Helical" evidence="5">
    <location>
        <begin position="72"/>
        <end position="91"/>
    </location>
</feature>
<evidence type="ECO:0000256" key="4">
    <source>
        <dbReference type="ARBA" id="ARBA00023136"/>
    </source>
</evidence>
<dbReference type="GO" id="GO:0015035">
    <property type="term" value="F:protein-disulfide reductase activity"/>
    <property type="evidence" value="ECO:0007669"/>
    <property type="project" value="InterPro"/>
</dbReference>
<dbReference type="Proteomes" id="UP001075225">
    <property type="component" value="Unassembled WGS sequence"/>
</dbReference>
<keyword evidence="3 5" id="KW-1133">Transmembrane helix</keyword>
<dbReference type="InterPro" id="IPR003752">
    <property type="entry name" value="DiS_bond_form_DsbB/BdbC"/>
</dbReference>
<dbReference type="Gene3D" id="1.20.1550.10">
    <property type="entry name" value="DsbB-like"/>
    <property type="match status" value="1"/>
</dbReference>
<dbReference type="RefSeq" id="WP_269483616.1">
    <property type="nucleotide sequence ID" value="NZ_CAMPWA010000022.1"/>
</dbReference>
<evidence type="ECO:0000256" key="3">
    <source>
        <dbReference type="ARBA" id="ARBA00022989"/>
    </source>
</evidence>
<dbReference type="GO" id="GO:0006457">
    <property type="term" value="P:protein folding"/>
    <property type="evidence" value="ECO:0007669"/>
    <property type="project" value="InterPro"/>
</dbReference>
<reference evidence="6" key="1">
    <citation type="submission" date="2022-12" db="EMBL/GenBank/DDBJ databases">
        <title>Species Delineation and Comparative Genomics within the Campylobacter ureolyticus Complex.</title>
        <authorList>
            <person name="Maki J."/>
            <person name="Howard M."/>
            <person name="Connelly S."/>
            <person name="Hardy D.J."/>
            <person name="Cameron A."/>
        </authorList>
    </citation>
    <scope>NUCLEOTIDE SEQUENCE</scope>
    <source>
        <strain evidence="6">URMC_787</strain>
    </source>
</reference>
<evidence type="ECO:0000256" key="2">
    <source>
        <dbReference type="ARBA" id="ARBA00022692"/>
    </source>
</evidence>
<dbReference type="AlphaFoldDB" id="A0A9Q4KM33"/>
<sequence length="507" mass="57269">MDEIKKTKLFYALMCLAGFLIILLPVGIANFYFGYVLKDSPCTLCWGQREAMIFIGVIALFIVRYGMKAKYLAMLLIVTAFGLWQSLAHYGNHAHRDLDQGFGLAVFGIHTYFWAEVVFWAVILLLGIMLFFAPKFSSFDKEMEGKTYRNLSKPVFVVFIISAFVIASNVFQAFVSTGIAPYYGQGDPVRFTLDKKYIIWDDSGYKNHFKTISFLGKRDVKAPDYAFAPATKLGINFDNDPQNSPIAADESLSIKSQQVIEFDKPINTLDFIDGEFVASSKWDVYFMDENFKVNSHFELDPLFSATIDPIISINKMDERRFVLMGSNKTFLKFAKNENANEALQYADFIKGNDKFEGQGKGLGRGRIDTVRAKFHHIASMTNDGKYLYLASVPNNKDKKKFVISKILMSDMTLSAEFTPSANLKDGASLGDLYITSMTYYNNKIYALSKNHNVIAVINPQTQSIEKAVSYPSEIKNARSIFVKDSEIQILSYQDGKNILFNVSGEQL</sequence>
<keyword evidence="4 5" id="KW-0472">Membrane</keyword>
<evidence type="ECO:0000256" key="5">
    <source>
        <dbReference type="SAM" id="Phobius"/>
    </source>
</evidence>
<dbReference type="InterPro" id="IPR023380">
    <property type="entry name" value="DsbB-like_sf"/>
</dbReference>